<evidence type="ECO:0000313" key="3">
    <source>
        <dbReference type="EMBL" id="KAJ2756758.1"/>
    </source>
</evidence>
<name>A0A9W8GZ50_9FUNG</name>
<dbReference type="Gene3D" id="2.30.42.10">
    <property type="match status" value="2"/>
</dbReference>
<dbReference type="PANTHER" id="PTHR46366">
    <property type="entry name" value="PRO-APOPTOTIC SERINE PROTEASE NMA111"/>
    <property type="match status" value="1"/>
</dbReference>
<feature type="compositionally biased region" description="Polar residues" evidence="1">
    <location>
        <begin position="42"/>
        <end position="52"/>
    </location>
</feature>
<dbReference type="Gene3D" id="2.40.10.120">
    <property type="match status" value="1"/>
</dbReference>
<dbReference type="SUPFAM" id="SSF50494">
    <property type="entry name" value="Trypsin-like serine proteases"/>
    <property type="match status" value="3"/>
</dbReference>
<dbReference type="Pfam" id="PF13365">
    <property type="entry name" value="Trypsin_2"/>
    <property type="match status" value="1"/>
</dbReference>
<evidence type="ECO:0000259" key="2">
    <source>
        <dbReference type="PROSITE" id="PS50106"/>
    </source>
</evidence>
<sequence>MIVLLVSGVNGGKHTSTSRSRTRTKSSSKPTPNGTDPDYVSNPDTNGNSPNKNNKDPVYSTQNITNSIDAQFDGVLIVKSVQTSCEVALASDSYGFVAANCLIVKDKIVSSLEDIQVAVRGPKLSALYTVTNITIHPNYDDTTLANNIAVIKFTSPSNSGIKGKMAAGTSKWKELGYLRRTLSDVPKVIWNEPTYLVTRQDEHASCSLGSPVFSANRKNFICSNSTTKVPVGGSCSLPYGLVYGVVKANKVAPAAIYSHTVVFGSGLCSNFMKLNYYVQLGSYLSWGAKVAGYTAKVIDDDYVSEKKMPSNSTFSMKGGGSPVPGVAVYGGNLFTLVSNPKPTPTGSESKPKPTKPTKSPIITVSKTRTVVVTRRPTSTKFTDQSTTLGVQPSPTKPKPSPSDKPRPSSIPNIIEVTELPLPTDIPTDIPTNPVTNSESDFDTDSDSENSSSSSKPPTDSEKLKSTEGMSTKTKILIDTTLPSDSASVAASTNGEKPDIRWDTLQDRLRLSVVSISSSHSFYFGHAGVGSSYATGFVVDAEQGIILSNRHVMGPGPSFHKATFFNNQELFLQPTYYDPIHDFAFFRYDPADLKNSFVPKEIKLAPEKARSGMEFRIVGNNANEKMSVHQGELSQLDRNAPDYGANSYVDFNTFYYQASSTSYSGSSGSPVVDIEGNAVALNAGSGCGSSSSFFLPLERVVYAFEYVRRWEIPPRGTLQAVFKHITHVQAAHLGLDPEAAAREGVRADATTGVLSVDKILPGGPADGKLEVGDIIIGVEGKPSPVFTELFEVIDSSVGKQVSLRVFSHGEFKTVIVDVMDLYDITPSQFLSIGGATLHNLSLQLAFYSSARIAGVYIAWSGCGFFLNSDIGHRKVIQAVNGISTPDLPTLMNVLNRVGRDDPIVVKVIDHRDPRDEAVFVTRLPSLCIPGQVFTRSKVTGFWSREPYLGMSKLGDAVPALVNGFAQSVTFDSASGEVAVDAAVGLAQSIEYAVVSISSNSVCPASGQYNLTEAGSGFIVCKQRGIVLCSTRLVRNPTSILSIMFLGLVSVPATLAFVHPLYPVAFLKYNPVRLHGADNDVDRQLVELDLSSFGNVAVANARLAVGSRGTVLMGKPNGGLEVVPTSVSGRRQLSTNTCSACLDQRFYNTEVFSLSPEPDSSAGDLGVVCDTNSCIRGLWVCLPCCYHDRAKRNYVGLDALLLLPALESLRTSDVSPDVVRVLDVEFKRLTLETGKVLGVGSSHIRELAQASPVQRGVFMVCNVLRKRQADTVSLEIGDVVLKVGDKRAWHMDDLACLRDSDKAELTVVRNGQEILLTVPTTSLAGKHTRRVIYWAGMLLQEPHLTVLGQATCPWLNVFSSFVMAGSPIDRELHGVNFFITEIDGHPILTLDDVANVAREIKSPDVEEFNSNVASGQRLCGGKIPGRFVKVSLVKLTGEKKVVSLHTHDLYNPSWQIHRGPLISDDWVWERL</sequence>
<dbReference type="EMBL" id="JANBUH010000016">
    <property type="protein sequence ID" value="KAJ2756758.1"/>
    <property type="molecule type" value="Genomic_DNA"/>
</dbReference>
<organism evidence="3 4">
    <name type="scientific">Coemansia pectinata</name>
    <dbReference type="NCBI Taxonomy" id="1052879"/>
    <lineage>
        <taxon>Eukaryota</taxon>
        <taxon>Fungi</taxon>
        <taxon>Fungi incertae sedis</taxon>
        <taxon>Zoopagomycota</taxon>
        <taxon>Kickxellomycotina</taxon>
        <taxon>Kickxellomycetes</taxon>
        <taxon>Kickxellales</taxon>
        <taxon>Kickxellaceae</taxon>
        <taxon>Coemansia</taxon>
    </lineage>
</organism>
<dbReference type="SMART" id="SM00228">
    <property type="entry name" value="PDZ"/>
    <property type="match status" value="2"/>
</dbReference>
<feature type="compositionally biased region" description="Polar residues" evidence="1">
    <location>
        <begin position="381"/>
        <end position="390"/>
    </location>
</feature>
<dbReference type="PROSITE" id="PS50106">
    <property type="entry name" value="PDZ"/>
    <property type="match status" value="1"/>
</dbReference>
<dbReference type="InterPro" id="IPR001478">
    <property type="entry name" value="PDZ"/>
</dbReference>
<accession>A0A9W8GZ50</accession>
<dbReference type="InterPro" id="IPR025926">
    <property type="entry name" value="PDZ-like_dom"/>
</dbReference>
<feature type="region of interest" description="Disordered" evidence="1">
    <location>
        <begin position="338"/>
        <end position="478"/>
    </location>
</feature>
<evidence type="ECO:0000256" key="1">
    <source>
        <dbReference type="SAM" id="MobiDB-lite"/>
    </source>
</evidence>
<dbReference type="OrthoDB" id="4217619at2759"/>
<feature type="region of interest" description="Disordered" evidence="1">
    <location>
        <begin position="6"/>
        <end position="61"/>
    </location>
</feature>
<feature type="compositionally biased region" description="Low complexity" evidence="1">
    <location>
        <begin position="448"/>
        <end position="457"/>
    </location>
</feature>
<dbReference type="PANTHER" id="PTHR46366:SF1">
    <property type="entry name" value="PDZ DOMAIN-CONTAINING PROTEIN C1685.05"/>
    <property type="match status" value="1"/>
</dbReference>
<gene>
    <name evidence="3" type="ORF">GGI19_000562</name>
</gene>
<feature type="domain" description="PDZ" evidence="2">
    <location>
        <begin position="731"/>
        <end position="784"/>
    </location>
</feature>
<evidence type="ECO:0000313" key="4">
    <source>
        <dbReference type="Proteomes" id="UP001140011"/>
    </source>
</evidence>
<dbReference type="InterPro" id="IPR036034">
    <property type="entry name" value="PDZ_sf"/>
</dbReference>
<dbReference type="Proteomes" id="UP001140011">
    <property type="component" value="Unassembled WGS sequence"/>
</dbReference>
<protein>
    <recommendedName>
        <fullName evidence="2">PDZ domain-containing protein</fullName>
    </recommendedName>
</protein>
<dbReference type="Pfam" id="PF12812">
    <property type="entry name" value="PDZ_1"/>
    <property type="match status" value="1"/>
</dbReference>
<dbReference type="InterPro" id="IPR043504">
    <property type="entry name" value="Peptidase_S1_PA_chymotrypsin"/>
</dbReference>
<proteinExistence type="predicted"/>
<reference evidence="3" key="1">
    <citation type="submission" date="2022-07" db="EMBL/GenBank/DDBJ databases">
        <title>Phylogenomic reconstructions and comparative analyses of Kickxellomycotina fungi.</title>
        <authorList>
            <person name="Reynolds N.K."/>
            <person name="Stajich J.E."/>
            <person name="Barry K."/>
            <person name="Grigoriev I.V."/>
            <person name="Crous P."/>
            <person name="Smith M.E."/>
        </authorList>
    </citation>
    <scope>NUCLEOTIDE SEQUENCE</scope>
    <source>
        <strain evidence="3">BCRC 34297</strain>
    </source>
</reference>
<dbReference type="InterPro" id="IPR009003">
    <property type="entry name" value="Peptidase_S1_PA"/>
</dbReference>
<keyword evidence="4" id="KW-1185">Reference proteome</keyword>
<feature type="compositionally biased region" description="Low complexity" evidence="1">
    <location>
        <begin position="419"/>
        <end position="438"/>
    </location>
</feature>
<feature type="compositionally biased region" description="Low complexity" evidence="1">
    <location>
        <begin position="356"/>
        <end position="380"/>
    </location>
</feature>
<dbReference type="SUPFAM" id="SSF50156">
    <property type="entry name" value="PDZ domain-like"/>
    <property type="match status" value="2"/>
</dbReference>
<dbReference type="Gene3D" id="2.40.10.10">
    <property type="entry name" value="Trypsin-like serine proteases"/>
    <property type="match status" value="1"/>
</dbReference>
<comment type="caution">
    <text evidence="3">The sequence shown here is derived from an EMBL/GenBank/DDBJ whole genome shotgun (WGS) entry which is preliminary data.</text>
</comment>